<name>L0G0T5_ECHVK</name>
<evidence type="ECO:0000313" key="4">
    <source>
        <dbReference type="Proteomes" id="UP000010796"/>
    </source>
</evidence>
<feature type="compositionally biased region" description="Basic and acidic residues" evidence="1">
    <location>
        <begin position="157"/>
        <end position="169"/>
    </location>
</feature>
<dbReference type="PANTHER" id="PTHR33734">
    <property type="entry name" value="LYSM DOMAIN-CONTAINING GPI-ANCHORED PROTEIN 2"/>
    <property type="match status" value="1"/>
</dbReference>
<dbReference type="SMART" id="SM00257">
    <property type="entry name" value="LysM"/>
    <property type="match status" value="3"/>
</dbReference>
<protein>
    <submittedName>
        <fullName evidence="3">Lipoprotein</fullName>
    </submittedName>
</protein>
<gene>
    <name evidence="3" type="ordered locus">Echvi_2210</name>
</gene>
<dbReference type="PROSITE" id="PS51782">
    <property type="entry name" value="LYSM"/>
    <property type="match status" value="3"/>
</dbReference>
<feature type="domain" description="LysM" evidence="2">
    <location>
        <begin position="49"/>
        <end position="92"/>
    </location>
</feature>
<dbReference type="InterPro" id="IPR018392">
    <property type="entry name" value="LysM"/>
</dbReference>
<dbReference type="eggNOG" id="COG0797">
    <property type="taxonomic scope" value="Bacteria"/>
</dbReference>
<accession>L0G0T5</accession>
<dbReference type="CDD" id="cd00118">
    <property type="entry name" value="LysM"/>
    <property type="match status" value="3"/>
</dbReference>
<feature type="compositionally biased region" description="Low complexity" evidence="1">
    <location>
        <begin position="305"/>
        <end position="318"/>
    </location>
</feature>
<dbReference type="PATRIC" id="fig|926556.3.peg.2331"/>
<dbReference type="SUPFAM" id="SSF54106">
    <property type="entry name" value="LysM domain"/>
    <property type="match status" value="3"/>
</dbReference>
<dbReference type="Gene3D" id="3.10.350.10">
    <property type="entry name" value="LysM domain"/>
    <property type="match status" value="3"/>
</dbReference>
<evidence type="ECO:0000259" key="2">
    <source>
        <dbReference type="PROSITE" id="PS51782"/>
    </source>
</evidence>
<dbReference type="STRING" id="926556.Echvi_2210"/>
<feature type="region of interest" description="Disordered" evidence="1">
    <location>
        <begin position="272"/>
        <end position="318"/>
    </location>
</feature>
<feature type="compositionally biased region" description="Basic and acidic residues" evidence="1">
    <location>
        <begin position="211"/>
        <end position="221"/>
    </location>
</feature>
<dbReference type="Pfam" id="PF01476">
    <property type="entry name" value="LysM"/>
    <property type="match status" value="3"/>
</dbReference>
<dbReference type="AlphaFoldDB" id="L0G0T5"/>
<feature type="compositionally biased region" description="Basic and acidic residues" evidence="1">
    <location>
        <begin position="181"/>
        <end position="198"/>
    </location>
</feature>
<dbReference type="InterPro" id="IPR036779">
    <property type="entry name" value="LysM_dom_sf"/>
</dbReference>
<feature type="compositionally biased region" description="Low complexity" evidence="1">
    <location>
        <begin position="199"/>
        <end position="210"/>
    </location>
</feature>
<dbReference type="eggNOG" id="COG1388">
    <property type="taxonomic scope" value="Bacteria"/>
</dbReference>
<dbReference type="GO" id="GO:0008932">
    <property type="term" value="F:lytic endotransglycosylase activity"/>
    <property type="evidence" value="ECO:0007669"/>
    <property type="project" value="TreeGrafter"/>
</dbReference>
<keyword evidence="3" id="KW-0449">Lipoprotein</keyword>
<feature type="domain" description="LysM" evidence="2">
    <location>
        <begin position="227"/>
        <end position="270"/>
    </location>
</feature>
<reference evidence="4" key="1">
    <citation type="submission" date="2012-02" db="EMBL/GenBank/DDBJ databases">
        <title>The complete genome of Echinicola vietnamensis DSM 17526.</title>
        <authorList>
            <person name="Lucas S."/>
            <person name="Copeland A."/>
            <person name="Lapidus A."/>
            <person name="Glavina del Rio T."/>
            <person name="Dalin E."/>
            <person name="Tice H."/>
            <person name="Bruce D."/>
            <person name="Goodwin L."/>
            <person name="Pitluck S."/>
            <person name="Peters L."/>
            <person name="Ovchinnikova G."/>
            <person name="Teshima H."/>
            <person name="Kyrpides N."/>
            <person name="Mavromatis K."/>
            <person name="Ivanova N."/>
            <person name="Brettin T."/>
            <person name="Detter J.C."/>
            <person name="Han C."/>
            <person name="Larimer F."/>
            <person name="Land M."/>
            <person name="Hauser L."/>
            <person name="Markowitz V."/>
            <person name="Cheng J.-F."/>
            <person name="Hugenholtz P."/>
            <person name="Woyke T."/>
            <person name="Wu D."/>
            <person name="Brambilla E."/>
            <person name="Klenk H.-P."/>
            <person name="Eisen J.A."/>
        </authorList>
    </citation>
    <scope>NUCLEOTIDE SEQUENCE [LARGE SCALE GENOMIC DNA]</scope>
    <source>
        <strain evidence="4">DSM 17526 / LMG 23754 / KMM 6221</strain>
    </source>
</reference>
<dbReference type="InterPro" id="IPR036908">
    <property type="entry name" value="RlpA-like_sf"/>
</dbReference>
<sequence length="408" mass="44448">MSFKVSMDSVIKSVSLATLIFFMGAGAVFAKGAARDSIGVEKIGDKTFIIHEVTAKETLFAISRRYETPVGDIIKNNDELKQGLKIGQRIKVPYIPKTEIPAGAVLHKVSPGETLFSVAKKYDVSVSDVKAWNDLKGDDLSVGQALIIEGVKPKTPPKREAPELRDNPTDIKQAPVETDVEVSKKDKPKEEKSKKDKTPAPVSAAPAQPSEETRIEEVTDKEATGWITHTVKDGETLYSISKKYNANMGDLINWNVLSSNNLREGQKLKVGRKEGAVNNPSPAPSEPAVTAAKETPVSTPEEEASASAAAVKKASNESTAYKNIKESGQAEVIEGTSNHKKYLVLHKTAPVGTIMRIRNEENDVTIFARVVGKLPETGDNKELLIKVSQAAFDQLRAVNNRFRVEISY</sequence>
<dbReference type="KEGG" id="evi:Echvi_2210"/>
<dbReference type="EMBL" id="CP003346">
    <property type="protein sequence ID" value="AGA78460.1"/>
    <property type="molecule type" value="Genomic_DNA"/>
</dbReference>
<dbReference type="Gene3D" id="2.40.40.10">
    <property type="entry name" value="RlpA-like domain"/>
    <property type="match status" value="1"/>
</dbReference>
<keyword evidence="4" id="KW-1185">Reference proteome</keyword>
<feature type="domain" description="LysM" evidence="2">
    <location>
        <begin position="105"/>
        <end position="148"/>
    </location>
</feature>
<dbReference type="PANTHER" id="PTHR33734:SF22">
    <property type="entry name" value="MEMBRANE-BOUND LYTIC MUREIN TRANSGLYCOSYLASE D"/>
    <property type="match status" value="1"/>
</dbReference>
<evidence type="ECO:0000313" key="3">
    <source>
        <dbReference type="EMBL" id="AGA78460.1"/>
    </source>
</evidence>
<dbReference type="RefSeq" id="WP_015266018.1">
    <property type="nucleotide sequence ID" value="NC_019904.1"/>
</dbReference>
<organism evidence="3 4">
    <name type="scientific">Echinicola vietnamensis (strain DSM 17526 / LMG 23754 / KMM 6221)</name>
    <dbReference type="NCBI Taxonomy" id="926556"/>
    <lineage>
        <taxon>Bacteria</taxon>
        <taxon>Pseudomonadati</taxon>
        <taxon>Bacteroidota</taxon>
        <taxon>Cytophagia</taxon>
        <taxon>Cytophagales</taxon>
        <taxon>Cyclobacteriaceae</taxon>
        <taxon>Echinicola</taxon>
    </lineage>
</organism>
<evidence type="ECO:0000256" key="1">
    <source>
        <dbReference type="SAM" id="MobiDB-lite"/>
    </source>
</evidence>
<feature type="region of interest" description="Disordered" evidence="1">
    <location>
        <begin position="152"/>
        <end position="221"/>
    </location>
</feature>
<proteinExistence type="predicted"/>
<dbReference type="HOGENOM" id="CLU_056702_0_0_10"/>
<dbReference type="Proteomes" id="UP000010796">
    <property type="component" value="Chromosome"/>
</dbReference>